<dbReference type="Proteomes" id="UP000295632">
    <property type="component" value="Unassembled WGS sequence"/>
</dbReference>
<accession>A0A4R6U420</accession>
<organism evidence="3 4">
    <name type="scientific">Aureibacillus halotolerans</name>
    <dbReference type="NCBI Taxonomy" id="1508390"/>
    <lineage>
        <taxon>Bacteria</taxon>
        <taxon>Bacillati</taxon>
        <taxon>Bacillota</taxon>
        <taxon>Bacilli</taxon>
        <taxon>Bacillales</taxon>
        <taxon>Bacillaceae</taxon>
        <taxon>Aureibacillus</taxon>
    </lineage>
</organism>
<proteinExistence type="inferred from homology"/>
<name>A0A4R6U420_9BACI</name>
<protein>
    <submittedName>
        <fullName evidence="3">Uncharacterized protein YndB with AHSA1/START domain</fullName>
    </submittedName>
</protein>
<evidence type="ECO:0000256" key="1">
    <source>
        <dbReference type="ARBA" id="ARBA00006817"/>
    </source>
</evidence>
<keyword evidence="4" id="KW-1185">Reference proteome</keyword>
<dbReference type="InterPro" id="IPR023393">
    <property type="entry name" value="START-like_dom_sf"/>
</dbReference>
<sequence>MESITTLTMVRQFNTSVEEVFDAWLAPGTMRKWLFTSEATNKLVENVAHVGGHWEIIDHREEKDYRAIGEYKDIDRPHRLEFTFKMPQFSDSEDTIVVELNPIEDGCEMTFTQHIHVPHEDNWAEADILKAIDEFRDGSEHGWNLMFISLGEQVE</sequence>
<dbReference type="Pfam" id="PF08327">
    <property type="entry name" value="AHSA1"/>
    <property type="match status" value="1"/>
</dbReference>
<dbReference type="AlphaFoldDB" id="A0A4R6U420"/>
<feature type="domain" description="Activator of Hsp90 ATPase homologue 1/2-like C-terminal" evidence="2">
    <location>
        <begin position="14"/>
        <end position="151"/>
    </location>
</feature>
<evidence type="ECO:0000259" key="2">
    <source>
        <dbReference type="Pfam" id="PF08327"/>
    </source>
</evidence>
<comment type="caution">
    <text evidence="3">The sequence shown here is derived from an EMBL/GenBank/DDBJ whole genome shotgun (WGS) entry which is preliminary data.</text>
</comment>
<evidence type="ECO:0000313" key="3">
    <source>
        <dbReference type="EMBL" id="TDQ41180.1"/>
    </source>
</evidence>
<evidence type="ECO:0000313" key="4">
    <source>
        <dbReference type="Proteomes" id="UP000295632"/>
    </source>
</evidence>
<dbReference type="CDD" id="cd07814">
    <property type="entry name" value="SRPBCC_CalC_Aha1-like"/>
    <property type="match status" value="1"/>
</dbReference>
<dbReference type="EMBL" id="SNYJ01000004">
    <property type="protein sequence ID" value="TDQ41180.1"/>
    <property type="molecule type" value="Genomic_DNA"/>
</dbReference>
<dbReference type="InterPro" id="IPR013538">
    <property type="entry name" value="ASHA1/2-like_C"/>
</dbReference>
<gene>
    <name evidence="3" type="ORF">EV213_104178</name>
</gene>
<reference evidence="3 4" key="1">
    <citation type="submission" date="2019-03" db="EMBL/GenBank/DDBJ databases">
        <title>Genomic Encyclopedia of Type Strains, Phase IV (KMG-IV): sequencing the most valuable type-strain genomes for metagenomic binning, comparative biology and taxonomic classification.</title>
        <authorList>
            <person name="Goeker M."/>
        </authorList>
    </citation>
    <scope>NUCLEOTIDE SEQUENCE [LARGE SCALE GENOMIC DNA]</scope>
    <source>
        <strain evidence="3 4">DSM 28697</strain>
    </source>
</reference>
<comment type="similarity">
    <text evidence="1">Belongs to the AHA1 family.</text>
</comment>
<dbReference type="SUPFAM" id="SSF55961">
    <property type="entry name" value="Bet v1-like"/>
    <property type="match status" value="1"/>
</dbReference>
<dbReference type="Gene3D" id="3.30.530.20">
    <property type="match status" value="1"/>
</dbReference>